<accession>A0A0J9BXR0</accession>
<comment type="caution">
    <text evidence="1">The sequence shown here is derived from an EMBL/GenBank/DDBJ whole genome shotgun (WGS) entry which is preliminary data.</text>
</comment>
<evidence type="ECO:0000313" key="1">
    <source>
        <dbReference type="EMBL" id="KMW16984.1"/>
    </source>
</evidence>
<dbReference type="RefSeq" id="WP_048930432.1">
    <property type="nucleotide sequence ID" value="NZ_KQ235880.1"/>
</dbReference>
<evidence type="ECO:0008006" key="3">
    <source>
        <dbReference type="Google" id="ProtNLM"/>
    </source>
</evidence>
<sequence>MKISQMLLREDFYRINDETLDRYYTEKTQNTRLYIYPQLNAIVTAKPSRKVLEYLLCEYSVRNNALKRILTGVYVGLCLSSYGCMSSKKITVHAAIDDNTLIYPCNRKYRIFNFSKNTVEVIPKYGFPQDDLQREIFFRTQNGLPDFVPQLISFTPNRYMEKIIDGRPLARISDDYDIYVNRAYNMFYEYAKDRRRIISGSKYAEELYALVCKQISVKVRRQETVRCIASKLASVVRMADEIMLLFSHGDLQTGNIWVENKTGKIFIIDWESWGERSIWYDKAVLMEGLRPNGIGSYCKIEKSKEKEACVLLEDLIFQLNELETLPGDFGSDKFDEYLACLEMHMRGKKYGLSCE</sequence>
<proteinExistence type="predicted"/>
<dbReference type="EMBL" id="ADLK01000028">
    <property type="protein sequence ID" value="KMW16984.1"/>
    <property type="molecule type" value="Genomic_DNA"/>
</dbReference>
<dbReference type="AlphaFoldDB" id="A0A0J9BXR0"/>
<dbReference type="Proteomes" id="UP000037392">
    <property type="component" value="Unassembled WGS sequence"/>
</dbReference>
<dbReference type="SUPFAM" id="SSF56112">
    <property type="entry name" value="Protein kinase-like (PK-like)"/>
    <property type="match status" value="1"/>
</dbReference>
<evidence type="ECO:0000313" key="2">
    <source>
        <dbReference type="Proteomes" id="UP000037392"/>
    </source>
</evidence>
<protein>
    <recommendedName>
        <fullName evidence="3">Aminoglycoside phosphotransferase domain-containing protein</fullName>
    </recommendedName>
</protein>
<dbReference type="GeneID" id="93162541"/>
<organism evidence="1 2">
    <name type="scientific">[Clostridium] citroniae WAL-19142</name>
    <dbReference type="NCBI Taxonomy" id="742734"/>
    <lineage>
        <taxon>Bacteria</taxon>
        <taxon>Bacillati</taxon>
        <taxon>Bacillota</taxon>
        <taxon>Clostridia</taxon>
        <taxon>Lachnospirales</taxon>
        <taxon>Lachnospiraceae</taxon>
        <taxon>Enterocloster</taxon>
    </lineage>
</organism>
<dbReference type="Gene3D" id="3.90.1200.10">
    <property type="match status" value="1"/>
</dbReference>
<gene>
    <name evidence="1" type="ORF">HMPREF9470_03637</name>
</gene>
<dbReference type="InterPro" id="IPR011009">
    <property type="entry name" value="Kinase-like_dom_sf"/>
</dbReference>
<reference evidence="1 2" key="1">
    <citation type="submission" date="2011-04" db="EMBL/GenBank/DDBJ databases">
        <title>The Genome Sequence of Clostridium citroniae WAL-19142.</title>
        <authorList>
            <consortium name="The Broad Institute Genome Sequencing Platform"/>
            <person name="Earl A."/>
            <person name="Ward D."/>
            <person name="Feldgarden M."/>
            <person name="Gevers D."/>
            <person name="Warren Y.A."/>
            <person name="Tyrrell K.L."/>
            <person name="Citron D.M."/>
            <person name="Goldstein E.J."/>
            <person name="Daigneault M."/>
            <person name="Allen-Vercoe E."/>
            <person name="Young S.K."/>
            <person name="Zeng Q."/>
            <person name="Gargeya S."/>
            <person name="Fitzgerald M."/>
            <person name="Haas B."/>
            <person name="Abouelleil A."/>
            <person name="Alvarado L."/>
            <person name="Arachchi H.M."/>
            <person name="Berlin A."/>
            <person name="Brown A."/>
            <person name="Chapman S.B."/>
            <person name="Chen Z."/>
            <person name="Dunbar C."/>
            <person name="Freedman E."/>
            <person name="Gearin G."/>
            <person name="Gellesch M."/>
            <person name="Goldberg J."/>
            <person name="Griggs A."/>
            <person name="Gujja S."/>
            <person name="Heilman E.R."/>
            <person name="Heiman D."/>
            <person name="Howarth C."/>
            <person name="Larson L."/>
            <person name="Lui A."/>
            <person name="MacDonald P.J."/>
            <person name="Mehta T."/>
            <person name="Montmayeur A."/>
            <person name="Murphy C."/>
            <person name="Neiman D."/>
            <person name="Pearson M."/>
            <person name="Priest M."/>
            <person name="Roberts A."/>
            <person name="Saif S."/>
            <person name="Shea T."/>
            <person name="Shenoy N."/>
            <person name="Sisk P."/>
            <person name="Stolte C."/>
            <person name="Sykes S."/>
            <person name="White J."/>
            <person name="Yandava C."/>
            <person name="Wortman J."/>
            <person name="Nusbaum C."/>
            <person name="Birren B."/>
        </authorList>
    </citation>
    <scope>NUCLEOTIDE SEQUENCE [LARGE SCALE GENOMIC DNA]</scope>
    <source>
        <strain evidence="1 2">WAL-19142</strain>
    </source>
</reference>
<dbReference type="PATRIC" id="fig|742734.4.peg.3903"/>
<name>A0A0J9BXR0_9FIRM</name>
<dbReference type="OrthoDB" id="2548845at2"/>